<protein>
    <submittedName>
        <fullName evidence="1">Uncharacterized protein</fullName>
    </submittedName>
</protein>
<evidence type="ECO:0000313" key="1">
    <source>
        <dbReference type="EMBL" id="TGG91633.1"/>
    </source>
</evidence>
<evidence type="ECO:0000313" key="2">
    <source>
        <dbReference type="Proteomes" id="UP000317990"/>
    </source>
</evidence>
<reference evidence="1 2" key="1">
    <citation type="journal article" date="2019" name="mSystems">
        <title>Life at home and on the roam: Genomic adaptions reflect the dual lifestyle of an intracellular, facultative symbiont.</title>
        <authorList>
            <person name="Burgsdorf I."/>
        </authorList>
    </citation>
    <scope>NUCLEOTIDE SEQUENCE [LARGE SCALE GENOMIC DNA]</scope>
    <source>
        <strain evidence="1">277cV</strain>
    </source>
</reference>
<name>A0A524RMF9_9CHRO</name>
<accession>A0A524RMF9</accession>
<feature type="non-terminal residue" evidence="1">
    <location>
        <position position="128"/>
    </location>
</feature>
<proteinExistence type="predicted"/>
<comment type="caution">
    <text evidence="1">The sequence shown here is derived from an EMBL/GenBank/DDBJ whole genome shotgun (WGS) entry which is preliminary data.</text>
</comment>
<dbReference type="Proteomes" id="UP000317990">
    <property type="component" value="Unassembled WGS sequence"/>
</dbReference>
<dbReference type="EMBL" id="SRMO01000072">
    <property type="protein sequence ID" value="TGG91633.1"/>
    <property type="molecule type" value="Genomic_DNA"/>
</dbReference>
<sequence length="128" mass="13401">MSRRAGNPLLDAATTLVGMTQRNALRNSERQFSAGEEVRLGTRLDAAARFSLLASHPGHTEAVQVELQLAPLLRDGSSGTYVSAATVALPAEGGRVELCICGEEIAIDPADEALVDLPAVCFAKALVT</sequence>
<organism evidence="1 2">
    <name type="scientific">Aphanocapsa feldmannii 277cV</name>
    <dbReference type="NCBI Taxonomy" id="2507553"/>
    <lineage>
        <taxon>Bacteria</taxon>
        <taxon>Bacillati</taxon>
        <taxon>Cyanobacteriota</taxon>
        <taxon>Cyanophyceae</taxon>
        <taxon>Oscillatoriophycideae</taxon>
        <taxon>Chroococcales</taxon>
        <taxon>Microcystaceae</taxon>
        <taxon>Aphanocapsa</taxon>
    </lineage>
</organism>
<dbReference type="AlphaFoldDB" id="A0A524RMF9"/>
<gene>
    <name evidence="1" type="ORF">ERJ67_07665</name>
</gene>